<evidence type="ECO:0000256" key="1">
    <source>
        <dbReference type="ARBA" id="ARBA00004651"/>
    </source>
</evidence>
<proteinExistence type="predicted"/>
<protein>
    <submittedName>
        <fullName evidence="7">ABC transporter permease</fullName>
    </submittedName>
</protein>
<keyword evidence="3 6" id="KW-0812">Transmembrane</keyword>
<feature type="transmembrane region" description="Helical" evidence="6">
    <location>
        <begin position="321"/>
        <end position="337"/>
    </location>
</feature>
<keyword evidence="2" id="KW-1003">Cell membrane</keyword>
<keyword evidence="8" id="KW-1185">Reference proteome</keyword>
<evidence type="ECO:0000313" key="8">
    <source>
        <dbReference type="Proteomes" id="UP001597042"/>
    </source>
</evidence>
<feature type="transmembrane region" description="Helical" evidence="6">
    <location>
        <begin position="23"/>
        <end position="46"/>
    </location>
</feature>
<organism evidence="7 8">
    <name type="scientific">Microbacterium koreense</name>
    <dbReference type="NCBI Taxonomy" id="323761"/>
    <lineage>
        <taxon>Bacteria</taxon>
        <taxon>Bacillati</taxon>
        <taxon>Actinomycetota</taxon>
        <taxon>Actinomycetes</taxon>
        <taxon>Micrococcales</taxon>
        <taxon>Microbacteriaceae</taxon>
        <taxon>Microbacterium</taxon>
    </lineage>
</organism>
<dbReference type="InterPro" id="IPR001851">
    <property type="entry name" value="ABC_transp_permease"/>
</dbReference>
<comment type="subcellular location">
    <subcellularLocation>
        <location evidence="1">Cell membrane</location>
        <topology evidence="1">Multi-pass membrane protein</topology>
    </subcellularLocation>
</comment>
<evidence type="ECO:0000256" key="3">
    <source>
        <dbReference type="ARBA" id="ARBA00022692"/>
    </source>
</evidence>
<evidence type="ECO:0000256" key="6">
    <source>
        <dbReference type="SAM" id="Phobius"/>
    </source>
</evidence>
<keyword evidence="5 6" id="KW-0472">Membrane</keyword>
<feature type="transmembrane region" description="Helical" evidence="6">
    <location>
        <begin position="134"/>
        <end position="154"/>
    </location>
</feature>
<dbReference type="CDD" id="cd06579">
    <property type="entry name" value="TM_PBP1_transp_AraH_like"/>
    <property type="match status" value="1"/>
</dbReference>
<gene>
    <name evidence="7" type="ORF">ACFQZV_01115</name>
</gene>
<name>A0ABW2ZMU4_9MICO</name>
<dbReference type="Pfam" id="PF02653">
    <property type="entry name" value="BPD_transp_2"/>
    <property type="match status" value="1"/>
</dbReference>
<feature type="transmembrane region" description="Helical" evidence="6">
    <location>
        <begin position="108"/>
        <end position="127"/>
    </location>
</feature>
<feature type="transmembrane region" description="Helical" evidence="6">
    <location>
        <begin position="237"/>
        <end position="258"/>
    </location>
</feature>
<comment type="caution">
    <text evidence="7">The sequence shown here is derived from an EMBL/GenBank/DDBJ whole genome shotgun (WGS) entry which is preliminary data.</text>
</comment>
<accession>A0ABW2ZMU4</accession>
<feature type="transmembrane region" description="Helical" evidence="6">
    <location>
        <begin position="85"/>
        <end position="102"/>
    </location>
</feature>
<keyword evidence="4 6" id="KW-1133">Transmembrane helix</keyword>
<feature type="transmembrane region" description="Helical" evidence="6">
    <location>
        <begin position="294"/>
        <end position="315"/>
    </location>
</feature>
<dbReference type="EMBL" id="JBHTIM010000001">
    <property type="protein sequence ID" value="MFD0779894.1"/>
    <property type="molecule type" value="Genomic_DNA"/>
</dbReference>
<evidence type="ECO:0000313" key="7">
    <source>
        <dbReference type="EMBL" id="MFD0779894.1"/>
    </source>
</evidence>
<feature type="transmembrane region" description="Helical" evidence="6">
    <location>
        <begin position="58"/>
        <end position="78"/>
    </location>
</feature>
<reference evidence="8" key="1">
    <citation type="journal article" date="2019" name="Int. J. Syst. Evol. Microbiol.">
        <title>The Global Catalogue of Microorganisms (GCM) 10K type strain sequencing project: providing services to taxonomists for standard genome sequencing and annotation.</title>
        <authorList>
            <consortium name="The Broad Institute Genomics Platform"/>
            <consortium name="The Broad Institute Genome Sequencing Center for Infectious Disease"/>
            <person name="Wu L."/>
            <person name="Ma J."/>
        </authorList>
    </citation>
    <scope>NUCLEOTIDE SEQUENCE [LARGE SCALE GENOMIC DNA]</scope>
    <source>
        <strain evidence="8">CCUG 50754</strain>
    </source>
</reference>
<evidence type="ECO:0000256" key="4">
    <source>
        <dbReference type="ARBA" id="ARBA00022989"/>
    </source>
</evidence>
<dbReference type="PANTHER" id="PTHR32196">
    <property type="entry name" value="ABC TRANSPORTER PERMEASE PROTEIN YPHD-RELATED-RELATED"/>
    <property type="match status" value="1"/>
</dbReference>
<dbReference type="RefSeq" id="WP_378751419.1">
    <property type="nucleotide sequence ID" value="NZ_JBHSSV010000005.1"/>
</dbReference>
<sequence length="347" mass="36053">MADTTTLRAQRDTRAGDLIRDGVVKYGFIAVTIIAFVFFAITQPAFATPESLFSMLKFASVTAILGLGVMFSMIVGGLDLSIGSVAGLAVQLVAVTMVFYNLTGVTAVGVALVAGLLVGLLNAFLIVVCKIPDLLATLGVMFVIQGVKLIPVSGQSVSSGMILPNGETAPGKFDPAFLLIDRGTIGPVPIPVVIMLVLVVLSWFVLTRTSWGRVLYAVGANPEAARLSGIRVGLYRGGAYVVSSLFASVAGIILVSRIGQGDVNAGSSSLLEAVAVALVGTSVLGIGKPNAWGTLLGAVLVAIVLTGMTMAGFQYYFQDTAKGLVLIVALLFSFTLSRRKSRYSPAT</sequence>
<evidence type="ECO:0000256" key="5">
    <source>
        <dbReference type="ARBA" id="ARBA00023136"/>
    </source>
</evidence>
<feature type="transmembrane region" description="Helical" evidence="6">
    <location>
        <begin position="270"/>
        <end position="287"/>
    </location>
</feature>
<feature type="transmembrane region" description="Helical" evidence="6">
    <location>
        <begin position="188"/>
        <end position="206"/>
    </location>
</feature>
<dbReference type="PANTHER" id="PTHR32196:SF72">
    <property type="entry name" value="RIBOSE IMPORT PERMEASE PROTEIN RBSC"/>
    <property type="match status" value="1"/>
</dbReference>
<dbReference type="Proteomes" id="UP001597042">
    <property type="component" value="Unassembled WGS sequence"/>
</dbReference>
<evidence type="ECO:0000256" key="2">
    <source>
        <dbReference type="ARBA" id="ARBA00022475"/>
    </source>
</evidence>